<organism evidence="2 3">
    <name type="scientific">Microcoleus anatoxicus PTRS2</name>
    <dbReference type="NCBI Taxonomy" id="2705321"/>
    <lineage>
        <taxon>Bacteria</taxon>
        <taxon>Bacillati</taxon>
        <taxon>Cyanobacteriota</taxon>
        <taxon>Cyanophyceae</taxon>
        <taxon>Oscillatoriophycideae</taxon>
        <taxon>Oscillatoriales</taxon>
        <taxon>Microcoleaceae</taxon>
        <taxon>Microcoleus</taxon>
        <taxon>Microcoleus anatoxicus</taxon>
    </lineage>
</organism>
<evidence type="ECO:0000313" key="3">
    <source>
        <dbReference type="Proteomes" id="UP001384579"/>
    </source>
</evidence>
<dbReference type="Pfam" id="PF20376">
    <property type="entry name" value="DUF6671"/>
    <property type="match status" value="1"/>
</dbReference>
<feature type="domain" description="DUF6671" evidence="1">
    <location>
        <begin position="75"/>
        <end position="294"/>
    </location>
</feature>
<dbReference type="EMBL" id="JBBLXS010000368">
    <property type="protein sequence ID" value="MEK0187485.1"/>
    <property type="molecule type" value="Genomic_DNA"/>
</dbReference>
<dbReference type="InterPro" id="IPR046612">
    <property type="entry name" value="DUF6671"/>
</dbReference>
<name>A0ABU8YSR2_9CYAN</name>
<dbReference type="Proteomes" id="UP001384579">
    <property type="component" value="Unassembled WGS sequence"/>
</dbReference>
<gene>
    <name evidence="2" type="ORF">WMG39_21900</name>
</gene>
<accession>A0ABU8YSR2</accession>
<keyword evidence="3" id="KW-1185">Reference proteome</keyword>
<proteinExistence type="predicted"/>
<evidence type="ECO:0000259" key="1">
    <source>
        <dbReference type="Pfam" id="PF20376"/>
    </source>
</evidence>
<comment type="caution">
    <text evidence="2">The sequence shown here is derived from an EMBL/GenBank/DDBJ whole genome shotgun (WGS) entry which is preliminary data.</text>
</comment>
<dbReference type="RefSeq" id="WP_340520646.1">
    <property type="nucleotide sequence ID" value="NZ_JBBLXS010000368.1"/>
</dbReference>
<protein>
    <submittedName>
        <fullName evidence="2">DUF6671 family protein</fullName>
    </submittedName>
</protein>
<evidence type="ECO:0000313" key="2">
    <source>
        <dbReference type="EMBL" id="MEK0187485.1"/>
    </source>
</evidence>
<sequence>MSNFGDAVNIDLLLRDRRAILATMHQKERVMAPILERELGVKILVPADLDTDSFGTFTREVKRLGTQIEAVRLKAATALDIAGETLAFASEGSFGPHPAMPYLPANREIVILLDREHNLELIGESLSVETNYSHQLVSTVEEAQVFANRVGFPEHALVVVAGDVATGNGEIVKGIVTEKDLVDAVSAGINKSASGKVHVETDMRAMHNPTRMENIAKATLDLVKKYYQFCPECGWPGFDRVENKIGLPCGLCYFPTQLVRSTIYQCKACGYRQEKLFPEGKETADPAQCQYCNP</sequence>
<reference evidence="2 3" key="1">
    <citation type="journal article" date="2020" name="Harmful Algae">
        <title>Molecular and morphological characterization of a novel dihydroanatoxin-a producing Microcoleus species (cyanobacteria) from the Russian River, California, USA.</title>
        <authorList>
            <person name="Conklin K.Y."/>
            <person name="Stancheva R."/>
            <person name="Otten T.G."/>
            <person name="Fadness R."/>
            <person name="Boyer G.L."/>
            <person name="Read B."/>
            <person name="Zhang X."/>
            <person name="Sheath R.G."/>
        </authorList>
    </citation>
    <scope>NUCLEOTIDE SEQUENCE [LARGE SCALE GENOMIC DNA]</scope>
    <source>
        <strain evidence="2 3">PTRS2</strain>
    </source>
</reference>